<sequence>MPFLASPKILNIKHLNAGYSNTNRWTMALSLSLDRCAISFLLCNLHFACYETLNSACHLYSIRVRQRPPDDAAALRGRPVDAKKGLGDWKPFFTSETRWEIPSRPPQESLPDDPALSEALDAKKDTLITNVEAEESQQIPRDAKAEPPFPSPIKLVEDSALVRKVEGVAYTPPTKEIYERLRRVRTKEGAFMEIVELVQLLITDKGEKLSLFHYDALIRANADAAHGSVDAVKLLLQEMKEEGIGGDSGLYHAVLQVLAIHPDYLLRNEIMQEMKQRWFGLSPEGWHNLITGLLRDRQYEMAMDKLEQMRSDQIYIQPWLYDIFTYNLCEVGELDEAFKLLCYRFEKDRKDISPRLWYYLLDKFTSDFHYQATSYIWKFRVGNGFLNPSDGICVNALNLAARNADPALATSAIRILSSRRTSLSPFHYEALLAAYTGSKDLDTAFRILGIIQKAGFEPDSSTTRPLFSYLSIHKSLPSKAWTVLERQFKEGHTIHIAAINVVIEACIAVGQFDDALELYKELHKLCEAGPNIETFNVLLQGAAKNMVKDSAMFLASEMIALGIKPDHLTYDRLVLVCLQQDDYEDAFKYLEEMVDIGRDKFENGQKGWWMRPGTASVLVRRCAHAGDKRAWEILKEMKRRGLPPKKVRVTEKDLRVIWGELFPETKKRPKPQRYTWGR</sequence>
<dbReference type="InterPro" id="IPR050667">
    <property type="entry name" value="PPR-containing_protein"/>
</dbReference>
<name>A0A8T9BF52_9HELO</name>
<keyword evidence="5" id="KW-1185">Reference proteome</keyword>
<evidence type="ECO:0000313" key="5">
    <source>
        <dbReference type="Proteomes" id="UP000469559"/>
    </source>
</evidence>
<proteinExistence type="predicted"/>
<dbReference type="InterPro" id="IPR002885">
    <property type="entry name" value="PPR_rpt"/>
</dbReference>
<evidence type="ECO:0000313" key="4">
    <source>
        <dbReference type="EMBL" id="TVY18588.1"/>
    </source>
</evidence>
<dbReference type="InterPro" id="IPR011990">
    <property type="entry name" value="TPR-like_helical_dom_sf"/>
</dbReference>
<feature type="domain" description="Pentatricopeptide repeat-containing protein-mitochondrial" evidence="3">
    <location>
        <begin position="390"/>
        <end position="521"/>
    </location>
</feature>
<dbReference type="Pfam" id="PF23276">
    <property type="entry name" value="TPR_24"/>
    <property type="match status" value="1"/>
</dbReference>
<dbReference type="EMBL" id="QGMF01000161">
    <property type="protein sequence ID" value="TVY18588.1"/>
    <property type="molecule type" value="Genomic_DNA"/>
</dbReference>
<dbReference type="OrthoDB" id="747253at2759"/>
<evidence type="ECO:0000259" key="3">
    <source>
        <dbReference type="Pfam" id="PF23276"/>
    </source>
</evidence>
<dbReference type="PANTHER" id="PTHR47939">
    <property type="entry name" value="MEMBRANE-ASSOCIATED SALT-INDUCIBLE PROTEIN-LIKE"/>
    <property type="match status" value="1"/>
</dbReference>
<reference evidence="4 5" key="1">
    <citation type="submission" date="2018-05" db="EMBL/GenBank/DDBJ databases">
        <title>Whole genome sequencing for identification of molecular markers to develop diagnostic detection tools for the regulated plant pathogen Lachnellula willkommii.</title>
        <authorList>
            <person name="Giroux E."/>
            <person name="Bilodeau G."/>
        </authorList>
    </citation>
    <scope>NUCLEOTIDE SEQUENCE [LARGE SCALE GENOMIC DNA]</scope>
    <source>
        <strain evidence="4 5">CBS 203.66</strain>
    </source>
</reference>
<accession>A0A8T9BF52</accession>
<keyword evidence="1" id="KW-0677">Repeat</keyword>
<organism evidence="4 5">
    <name type="scientific">Lachnellula arida</name>
    <dbReference type="NCBI Taxonomy" id="1316785"/>
    <lineage>
        <taxon>Eukaryota</taxon>
        <taxon>Fungi</taxon>
        <taxon>Dikarya</taxon>
        <taxon>Ascomycota</taxon>
        <taxon>Pezizomycotina</taxon>
        <taxon>Leotiomycetes</taxon>
        <taxon>Helotiales</taxon>
        <taxon>Lachnaceae</taxon>
        <taxon>Lachnellula</taxon>
    </lineage>
</organism>
<dbReference type="PANTHER" id="PTHR47939:SF5">
    <property type="entry name" value="PENTACOTRIPEPTIDE-REPEAT REGION OF PRORP DOMAIN-CONTAINING PROTEIN"/>
    <property type="match status" value="1"/>
</dbReference>
<gene>
    <name evidence="4" type="ORF">LARI1_G002734</name>
</gene>
<dbReference type="Pfam" id="PF01535">
    <property type="entry name" value="PPR"/>
    <property type="match status" value="1"/>
</dbReference>
<dbReference type="InterPro" id="IPR057027">
    <property type="entry name" value="TPR_mt"/>
</dbReference>
<evidence type="ECO:0000256" key="2">
    <source>
        <dbReference type="PROSITE-ProRule" id="PRU00708"/>
    </source>
</evidence>
<feature type="repeat" description="PPR" evidence="2">
    <location>
        <begin position="424"/>
        <end position="458"/>
    </location>
</feature>
<feature type="repeat" description="PPR" evidence="2">
    <location>
        <begin position="531"/>
        <end position="565"/>
    </location>
</feature>
<evidence type="ECO:0000256" key="1">
    <source>
        <dbReference type="ARBA" id="ARBA00022737"/>
    </source>
</evidence>
<dbReference type="AlphaFoldDB" id="A0A8T9BF52"/>
<dbReference type="Proteomes" id="UP000469559">
    <property type="component" value="Unassembled WGS sequence"/>
</dbReference>
<dbReference type="Pfam" id="PF13812">
    <property type="entry name" value="PPR_3"/>
    <property type="match status" value="1"/>
</dbReference>
<comment type="caution">
    <text evidence="4">The sequence shown here is derived from an EMBL/GenBank/DDBJ whole genome shotgun (WGS) entry which is preliminary data.</text>
</comment>
<dbReference type="PROSITE" id="PS51375">
    <property type="entry name" value="PPR"/>
    <property type="match status" value="2"/>
</dbReference>
<dbReference type="NCBIfam" id="TIGR00756">
    <property type="entry name" value="PPR"/>
    <property type="match status" value="1"/>
</dbReference>
<protein>
    <submittedName>
        <fullName evidence="4">Pentatricopeptide repeat-containing protein</fullName>
    </submittedName>
</protein>
<dbReference type="Gene3D" id="1.25.40.10">
    <property type="entry name" value="Tetratricopeptide repeat domain"/>
    <property type="match status" value="3"/>
</dbReference>